<protein>
    <recommendedName>
        <fullName evidence="1">Retrotransposon gag domain-containing protein</fullName>
    </recommendedName>
</protein>
<comment type="caution">
    <text evidence="2">The sequence shown here is derived from an EMBL/GenBank/DDBJ whole genome shotgun (WGS) entry which is preliminary data.</text>
</comment>
<dbReference type="AlphaFoldDB" id="A0A9Q1MBW4"/>
<gene>
    <name evidence="2" type="ORF">K7X08_023106</name>
</gene>
<organism evidence="2 3">
    <name type="scientific">Anisodus acutangulus</name>
    <dbReference type="NCBI Taxonomy" id="402998"/>
    <lineage>
        <taxon>Eukaryota</taxon>
        <taxon>Viridiplantae</taxon>
        <taxon>Streptophyta</taxon>
        <taxon>Embryophyta</taxon>
        <taxon>Tracheophyta</taxon>
        <taxon>Spermatophyta</taxon>
        <taxon>Magnoliopsida</taxon>
        <taxon>eudicotyledons</taxon>
        <taxon>Gunneridae</taxon>
        <taxon>Pentapetalae</taxon>
        <taxon>asterids</taxon>
        <taxon>lamiids</taxon>
        <taxon>Solanales</taxon>
        <taxon>Solanaceae</taxon>
        <taxon>Solanoideae</taxon>
        <taxon>Hyoscyameae</taxon>
        <taxon>Anisodus</taxon>
    </lineage>
</organism>
<dbReference type="PANTHER" id="PTHR33223">
    <property type="entry name" value="CCHC-TYPE DOMAIN-CONTAINING PROTEIN"/>
    <property type="match status" value="1"/>
</dbReference>
<dbReference type="Pfam" id="PF03732">
    <property type="entry name" value="Retrotrans_gag"/>
    <property type="match status" value="1"/>
</dbReference>
<reference evidence="3" key="1">
    <citation type="journal article" date="2023" name="Proc. Natl. Acad. Sci. U.S.A.">
        <title>Genomic and structural basis for evolution of tropane alkaloid biosynthesis.</title>
        <authorList>
            <person name="Wanga Y.-J."/>
            <person name="Taina T."/>
            <person name="Yua J.-Y."/>
            <person name="Lia J."/>
            <person name="Xua B."/>
            <person name="Chenc J."/>
            <person name="D'Auriad J.C."/>
            <person name="Huanga J.-P."/>
            <person name="Huanga S.-X."/>
        </authorList>
    </citation>
    <scope>NUCLEOTIDE SEQUENCE [LARGE SCALE GENOMIC DNA]</scope>
    <source>
        <strain evidence="3">cv. KIB-2019</strain>
    </source>
</reference>
<proteinExistence type="predicted"/>
<feature type="domain" description="Retrotransposon gag" evidence="1">
    <location>
        <begin position="144"/>
        <end position="231"/>
    </location>
</feature>
<sequence>MFKEEGPPSEAALATILTENSAIMERMEKFLKSLFGTALDCIPAENEEATGAPDASVANMGGTEPAMPKANLTRLVALEKELHERMSQIPVAPPMLKGVGARKYIKIPYKEDAALEPIQKNFRMPDIPKYDSTIDTDEHIMTFEALTKGALSWYTLLPKNSIDSFAALTDAFVKAHAGARRVETHKTDIFTVKQMKEKLLCNFMKCFQRERMQLSVISDDWVVAAFADGLNVDSSDASRKLKESLKEFPTNY</sequence>
<name>A0A9Q1MBW4_9SOLA</name>
<accession>A0A9Q1MBW4</accession>
<dbReference type="OrthoDB" id="1302574at2759"/>
<dbReference type="PANTHER" id="PTHR33223:SF11">
    <property type="entry name" value="ELEMENT PROTEIN, PUTATIVE-RELATED"/>
    <property type="match status" value="1"/>
</dbReference>
<evidence type="ECO:0000259" key="1">
    <source>
        <dbReference type="Pfam" id="PF03732"/>
    </source>
</evidence>
<dbReference type="Proteomes" id="UP001152561">
    <property type="component" value="Unassembled WGS sequence"/>
</dbReference>
<dbReference type="EMBL" id="JAJAGQ010000008">
    <property type="protein sequence ID" value="KAJ8556348.1"/>
    <property type="molecule type" value="Genomic_DNA"/>
</dbReference>
<dbReference type="InterPro" id="IPR005162">
    <property type="entry name" value="Retrotrans_gag_dom"/>
</dbReference>
<evidence type="ECO:0000313" key="2">
    <source>
        <dbReference type="EMBL" id="KAJ8556348.1"/>
    </source>
</evidence>
<keyword evidence="3" id="KW-1185">Reference proteome</keyword>
<evidence type="ECO:0000313" key="3">
    <source>
        <dbReference type="Proteomes" id="UP001152561"/>
    </source>
</evidence>